<dbReference type="EMBL" id="JBBHLL010000220">
    <property type="protein sequence ID" value="KAK7809138.1"/>
    <property type="molecule type" value="Genomic_DNA"/>
</dbReference>
<reference evidence="1 2" key="1">
    <citation type="journal article" date="2023" name="bioRxiv">
        <title>Conserved and derived expression patterns and positive selection on dental genes reveal complex evolutionary context of ever-growing rodent molars.</title>
        <authorList>
            <person name="Calamari Z.T."/>
            <person name="Song A."/>
            <person name="Cohen E."/>
            <person name="Akter M."/>
            <person name="Roy R.D."/>
            <person name="Hallikas O."/>
            <person name="Christensen M.M."/>
            <person name="Li P."/>
            <person name="Marangoni P."/>
            <person name="Jernvall J."/>
            <person name="Klein O.D."/>
        </authorList>
    </citation>
    <scope>NUCLEOTIDE SEQUENCE [LARGE SCALE GENOMIC DNA]</scope>
    <source>
        <strain evidence="1">V071</strain>
    </source>
</reference>
<comment type="caution">
    <text evidence="1">The sequence shown here is derived from an EMBL/GenBank/DDBJ whole genome shotgun (WGS) entry which is preliminary data.</text>
</comment>
<keyword evidence="2" id="KW-1185">Reference proteome</keyword>
<evidence type="ECO:0000313" key="1">
    <source>
        <dbReference type="EMBL" id="KAK7809138.1"/>
    </source>
</evidence>
<proteinExistence type="predicted"/>
<gene>
    <name evidence="1" type="ORF">U0070_006152</name>
</gene>
<name>A0AAW0I414_MYOGA</name>
<evidence type="ECO:0000313" key="2">
    <source>
        <dbReference type="Proteomes" id="UP001488838"/>
    </source>
</evidence>
<sequence>MSGRTWGEFGDVPVLTKPQHLNPTQRSHGTGILNIWDLRTGKFPIHRFEHDARIQALALSREEATVATASAFDVVMLYPNEEGYWHVAAEFEVQKLVDYLEIVPDTGRYPVAIATAGDLVYLLKAEDSARTLHYVYGQPATCLDVSASQVAFGVKSLGWVYEGNKLSRPCTPVVLLLNCHGRVLLRSCSLAATAVYS</sequence>
<dbReference type="InterPro" id="IPR036322">
    <property type="entry name" value="WD40_repeat_dom_sf"/>
</dbReference>
<accession>A0AAW0I414</accession>
<protein>
    <submittedName>
        <fullName evidence="1">Uncharacterized protein</fullName>
    </submittedName>
</protein>
<dbReference type="SUPFAM" id="SSF50978">
    <property type="entry name" value="WD40 repeat-like"/>
    <property type="match status" value="1"/>
</dbReference>
<dbReference type="Proteomes" id="UP001488838">
    <property type="component" value="Unassembled WGS sequence"/>
</dbReference>
<organism evidence="1 2">
    <name type="scientific">Myodes glareolus</name>
    <name type="common">Bank vole</name>
    <name type="synonym">Clethrionomys glareolus</name>
    <dbReference type="NCBI Taxonomy" id="447135"/>
    <lineage>
        <taxon>Eukaryota</taxon>
        <taxon>Metazoa</taxon>
        <taxon>Chordata</taxon>
        <taxon>Craniata</taxon>
        <taxon>Vertebrata</taxon>
        <taxon>Euteleostomi</taxon>
        <taxon>Mammalia</taxon>
        <taxon>Eutheria</taxon>
        <taxon>Euarchontoglires</taxon>
        <taxon>Glires</taxon>
        <taxon>Rodentia</taxon>
        <taxon>Myomorpha</taxon>
        <taxon>Muroidea</taxon>
        <taxon>Cricetidae</taxon>
        <taxon>Arvicolinae</taxon>
        <taxon>Myodes</taxon>
    </lineage>
</organism>
<dbReference type="Gene3D" id="2.130.10.10">
    <property type="entry name" value="YVTN repeat-like/Quinoprotein amine dehydrogenase"/>
    <property type="match status" value="1"/>
</dbReference>
<dbReference type="AlphaFoldDB" id="A0AAW0I414"/>
<dbReference type="InterPro" id="IPR015943">
    <property type="entry name" value="WD40/YVTN_repeat-like_dom_sf"/>
</dbReference>